<dbReference type="InterPro" id="IPR010621">
    <property type="entry name" value="DUF1214"/>
</dbReference>
<dbReference type="InterPro" id="IPR037049">
    <property type="entry name" value="DUF1214_C_sf"/>
</dbReference>
<dbReference type="InterPro" id="IPR010679">
    <property type="entry name" value="DUF1254"/>
</dbReference>
<keyword evidence="4" id="KW-1185">Reference proteome</keyword>
<evidence type="ECO:0008006" key="5">
    <source>
        <dbReference type="Google" id="ProtNLM"/>
    </source>
</evidence>
<evidence type="ECO:0000259" key="2">
    <source>
        <dbReference type="Pfam" id="PF06863"/>
    </source>
</evidence>
<protein>
    <recommendedName>
        <fullName evidence="5">DUF1254 domain-containing protein</fullName>
    </recommendedName>
</protein>
<dbReference type="Gene3D" id="2.60.120.600">
    <property type="entry name" value="Domain of unknown function DUF1214, C-terminal domain"/>
    <property type="match status" value="1"/>
</dbReference>
<dbReference type="InterPro" id="IPR037050">
    <property type="entry name" value="DUF1254_sf"/>
</dbReference>
<gene>
    <name evidence="3" type="ORF">PHISCL_04768</name>
</gene>
<dbReference type="Proteomes" id="UP000266188">
    <property type="component" value="Unassembled WGS sequence"/>
</dbReference>
<dbReference type="SUPFAM" id="SSF160935">
    <property type="entry name" value="VPA0735-like"/>
    <property type="match status" value="1"/>
</dbReference>
<dbReference type="PANTHER" id="PTHR36509:SF2">
    <property type="entry name" value="BLL3101 PROTEIN"/>
    <property type="match status" value="1"/>
</dbReference>
<dbReference type="OrthoDB" id="2018906at2759"/>
<reference evidence="4" key="1">
    <citation type="submission" date="2017-02" db="EMBL/GenBank/DDBJ databases">
        <authorList>
            <person name="Tafer H."/>
            <person name="Lopandic K."/>
        </authorList>
    </citation>
    <scope>NUCLEOTIDE SEQUENCE [LARGE SCALE GENOMIC DNA]</scope>
    <source>
        <strain evidence="4">CBS 366.77</strain>
    </source>
</reference>
<dbReference type="AlphaFoldDB" id="A0A3A2ZID3"/>
<feature type="domain" description="DUF1214" evidence="1">
    <location>
        <begin position="339"/>
        <end position="434"/>
    </location>
</feature>
<feature type="domain" description="DUF1254" evidence="2">
    <location>
        <begin position="42"/>
        <end position="178"/>
    </location>
</feature>
<comment type="caution">
    <text evidence="3">The sequence shown here is derived from an EMBL/GenBank/DDBJ whole genome shotgun (WGS) entry which is preliminary data.</text>
</comment>
<sequence length="463" mass="52366">MESSASGRPAERQHALNFAYMYGFPLLEYGKFVAQVPNASTNTLYHDRRLSTSSDRKIIRPNSDTLYSTIFVDLSSNDLQITIPEIPDRYWVYPFYDFYGNNIANIGSLQGHQAGKYLIRYTSENFGFILGPPPEDNRNVLGFINLPTPYGICFARFATTQSIQDQEIVCRYQDQIQLSVLTRLTGPSAPPLQLSIFTDPQYQSSQSVPPEQAVPRLTASLAHFNPSPVLEDREWISDLLEKSGMHDGVFTCPEGGDISKAVEFAETKSRDSRQARGGTMDFGNGWISPFPECMGNFGSNYAARYYIARFGYLGVTSDQAIYMSRPKALRLRYDEAVLLRFSRRPVLRKTGFWSLTAYDAEQYLVQNDMRRYVLGDRDNMAFPDGTSLDDQTKDGEFFILLQAADVIPPATWKNNWLPTPAGGGKMSITLRFYGITDEMAPESYEYPRLEYIKAITDLPKSLL</sequence>
<evidence type="ECO:0000259" key="1">
    <source>
        <dbReference type="Pfam" id="PF06742"/>
    </source>
</evidence>
<dbReference type="Pfam" id="PF06742">
    <property type="entry name" value="DUF1214"/>
    <property type="match status" value="1"/>
</dbReference>
<dbReference type="Gene3D" id="2.60.40.1610">
    <property type="entry name" value="Domain of unknown function DUF1254"/>
    <property type="match status" value="1"/>
</dbReference>
<name>A0A3A2ZID3_9EURO</name>
<dbReference type="EMBL" id="MVGC01000146">
    <property type="protein sequence ID" value="RJE22872.1"/>
    <property type="molecule type" value="Genomic_DNA"/>
</dbReference>
<accession>A0A3A2ZID3</accession>
<dbReference type="Pfam" id="PF06863">
    <property type="entry name" value="DUF1254"/>
    <property type="match status" value="1"/>
</dbReference>
<dbReference type="PANTHER" id="PTHR36509">
    <property type="entry name" value="BLL3101 PROTEIN"/>
    <property type="match status" value="1"/>
</dbReference>
<proteinExistence type="predicted"/>
<evidence type="ECO:0000313" key="3">
    <source>
        <dbReference type="EMBL" id="RJE22872.1"/>
    </source>
</evidence>
<organism evidence="3 4">
    <name type="scientific">Aspergillus sclerotialis</name>
    <dbReference type="NCBI Taxonomy" id="2070753"/>
    <lineage>
        <taxon>Eukaryota</taxon>
        <taxon>Fungi</taxon>
        <taxon>Dikarya</taxon>
        <taxon>Ascomycota</taxon>
        <taxon>Pezizomycotina</taxon>
        <taxon>Eurotiomycetes</taxon>
        <taxon>Eurotiomycetidae</taxon>
        <taxon>Eurotiales</taxon>
        <taxon>Aspergillaceae</taxon>
        <taxon>Aspergillus</taxon>
        <taxon>Aspergillus subgen. Polypaecilum</taxon>
    </lineage>
</organism>
<evidence type="ECO:0000313" key="4">
    <source>
        <dbReference type="Proteomes" id="UP000266188"/>
    </source>
</evidence>